<dbReference type="GO" id="GO:0051301">
    <property type="term" value="P:cell division"/>
    <property type="evidence" value="ECO:0007669"/>
    <property type="project" value="UniProtKB-KW"/>
</dbReference>
<keyword evidence="2" id="KW-0132">Cell division</keyword>
<feature type="domain" description="Septin-type G" evidence="10">
    <location>
        <begin position="31"/>
        <end position="303"/>
    </location>
</feature>
<dbReference type="EMBL" id="NCKU01002225">
    <property type="protein sequence ID" value="RWS10102.1"/>
    <property type="molecule type" value="Genomic_DNA"/>
</dbReference>
<evidence type="ECO:0000313" key="12">
    <source>
        <dbReference type="Proteomes" id="UP000285301"/>
    </source>
</evidence>
<keyword evidence="5 8" id="KW-0342">GTP-binding</keyword>
<evidence type="ECO:0000256" key="3">
    <source>
        <dbReference type="ARBA" id="ARBA00022741"/>
    </source>
</evidence>
<dbReference type="PANTHER" id="PTHR18884">
    <property type="entry name" value="SEPTIN"/>
    <property type="match status" value="1"/>
</dbReference>
<dbReference type="Proteomes" id="UP000285301">
    <property type="component" value="Unassembled WGS sequence"/>
</dbReference>
<keyword evidence="3 8" id="KW-0547">Nucleotide-binding</keyword>
<organism evidence="11 12">
    <name type="scientific">Dinothrombium tinctorium</name>
    <dbReference type="NCBI Taxonomy" id="1965070"/>
    <lineage>
        <taxon>Eukaryota</taxon>
        <taxon>Metazoa</taxon>
        <taxon>Ecdysozoa</taxon>
        <taxon>Arthropoda</taxon>
        <taxon>Chelicerata</taxon>
        <taxon>Arachnida</taxon>
        <taxon>Acari</taxon>
        <taxon>Acariformes</taxon>
        <taxon>Trombidiformes</taxon>
        <taxon>Prostigmata</taxon>
        <taxon>Anystina</taxon>
        <taxon>Parasitengona</taxon>
        <taxon>Trombidioidea</taxon>
        <taxon>Trombidiidae</taxon>
        <taxon>Dinothrombium</taxon>
    </lineage>
</organism>
<proteinExistence type="inferred from homology"/>
<evidence type="ECO:0000256" key="1">
    <source>
        <dbReference type="ARBA" id="ARBA00004626"/>
    </source>
</evidence>
<comment type="caution">
    <text evidence="11">The sequence shown here is derived from an EMBL/GenBank/DDBJ whole genome shotgun (WGS) entry which is preliminary data.</text>
</comment>
<dbReference type="OrthoDB" id="416553at2759"/>
<dbReference type="GO" id="GO:0005856">
    <property type="term" value="C:cytoskeleton"/>
    <property type="evidence" value="ECO:0007669"/>
    <property type="project" value="UniProtKB-ARBA"/>
</dbReference>
<evidence type="ECO:0000256" key="9">
    <source>
        <dbReference type="SAM" id="MobiDB-lite"/>
    </source>
</evidence>
<dbReference type="STRING" id="1965070.A0A3S3NVS0"/>
<protein>
    <recommendedName>
        <fullName evidence="7">Septin</fullName>
    </recommendedName>
</protein>
<dbReference type="InterPro" id="IPR027417">
    <property type="entry name" value="P-loop_NTPase"/>
</dbReference>
<dbReference type="PROSITE" id="PS51719">
    <property type="entry name" value="G_SEPTIN"/>
    <property type="match status" value="1"/>
</dbReference>
<dbReference type="InterPro" id="IPR016491">
    <property type="entry name" value="Septin"/>
</dbReference>
<evidence type="ECO:0000256" key="2">
    <source>
        <dbReference type="ARBA" id="ARBA00022618"/>
    </source>
</evidence>
<feature type="region of interest" description="Disordered" evidence="9">
    <location>
        <begin position="345"/>
        <end position="365"/>
    </location>
</feature>
<evidence type="ECO:0000256" key="8">
    <source>
        <dbReference type="RuleBase" id="RU004560"/>
    </source>
</evidence>
<dbReference type="SUPFAM" id="SSF52540">
    <property type="entry name" value="P-loop containing nucleoside triphosphate hydrolases"/>
    <property type="match status" value="1"/>
</dbReference>
<evidence type="ECO:0000259" key="10">
    <source>
        <dbReference type="PROSITE" id="PS51719"/>
    </source>
</evidence>
<evidence type="ECO:0000256" key="4">
    <source>
        <dbReference type="ARBA" id="ARBA00023054"/>
    </source>
</evidence>
<accession>A0A3S3NVS0</accession>
<evidence type="ECO:0000313" key="11">
    <source>
        <dbReference type="EMBL" id="RWS10102.1"/>
    </source>
</evidence>
<sequence length="365" mass="41731">MYRKMSEAKEAKAYLGFANLPHQVHRKSVKKGFEFTLMVVGESGLGKSTLINCLFCNDLYKCRKVPSVEQIIGRTVSIAANTVDIEERGVKLKLTVVDTPGFGDAIDNANCTQPIVEYIDEQFEKFLQHESGLNRRHIADNRVHCCFYFISPVSHGLKPLDVYLMKALHKRVNIIPIIAKSDALTKQEIIELKKNVMRDIEVNGITIYSIPDCDSDEDEEYKEQIRQIKAAIPFAVSSSLEMHDVKGRKVQGRLYPWGVVETENADHSDFVKLRSLLVTHMQDLREVTQEVHYENYRSLRLTGNAAVPVELSTSKEDEINDSQKDRILQEKEAELRRMQEMIAKMQEQMKQQQLKDDVSVNGSQQ</sequence>
<evidence type="ECO:0000256" key="5">
    <source>
        <dbReference type="ARBA" id="ARBA00023134"/>
    </source>
</evidence>
<dbReference type="PIRSF" id="PIRSF006698">
    <property type="entry name" value="Septin"/>
    <property type="match status" value="1"/>
</dbReference>
<keyword evidence="12" id="KW-1185">Reference proteome</keyword>
<dbReference type="CDD" id="cd01850">
    <property type="entry name" value="CDC_Septin"/>
    <property type="match status" value="1"/>
</dbReference>
<comment type="similarity">
    <text evidence="7 8">Belongs to the TRAFAC class TrmE-Era-EngA-EngB-Septin-like GTPase superfamily. Septin GTPase family.</text>
</comment>
<reference evidence="11 12" key="1">
    <citation type="journal article" date="2018" name="Gigascience">
        <title>Genomes of trombidid mites reveal novel predicted allergens and laterally-transferred genes associated with secondary metabolism.</title>
        <authorList>
            <person name="Dong X."/>
            <person name="Chaisiri K."/>
            <person name="Xia D."/>
            <person name="Armstrong S.D."/>
            <person name="Fang Y."/>
            <person name="Donnelly M.J."/>
            <person name="Kadowaki T."/>
            <person name="McGarry J.W."/>
            <person name="Darby A.C."/>
            <person name="Makepeace B.L."/>
        </authorList>
    </citation>
    <scope>NUCLEOTIDE SEQUENCE [LARGE SCALE GENOMIC DNA]</scope>
    <source>
        <strain evidence="11">UoL-WK</strain>
    </source>
</reference>
<dbReference type="Pfam" id="PF00735">
    <property type="entry name" value="Septin"/>
    <property type="match status" value="1"/>
</dbReference>
<keyword evidence="6" id="KW-0131">Cell cycle</keyword>
<dbReference type="AlphaFoldDB" id="A0A3S3NVS0"/>
<evidence type="ECO:0000256" key="6">
    <source>
        <dbReference type="ARBA" id="ARBA00023306"/>
    </source>
</evidence>
<evidence type="ECO:0000256" key="7">
    <source>
        <dbReference type="PIRNR" id="PIRNR006698"/>
    </source>
</evidence>
<gene>
    <name evidence="11" type="ORF">B4U79_12322</name>
</gene>
<comment type="subcellular location">
    <subcellularLocation>
        <location evidence="1">Cleavage furrow</location>
    </subcellularLocation>
</comment>
<dbReference type="GO" id="GO:0005525">
    <property type="term" value="F:GTP binding"/>
    <property type="evidence" value="ECO:0007669"/>
    <property type="project" value="UniProtKB-UniRule"/>
</dbReference>
<dbReference type="Gene3D" id="3.40.50.300">
    <property type="entry name" value="P-loop containing nucleotide triphosphate hydrolases"/>
    <property type="match status" value="1"/>
</dbReference>
<dbReference type="GO" id="GO:0032154">
    <property type="term" value="C:cleavage furrow"/>
    <property type="evidence" value="ECO:0007669"/>
    <property type="project" value="UniProtKB-SubCell"/>
</dbReference>
<name>A0A3S3NVS0_9ACAR</name>
<dbReference type="InterPro" id="IPR030379">
    <property type="entry name" value="G_SEPTIN_dom"/>
</dbReference>
<dbReference type="FunFam" id="3.40.50.300:FF:000162">
    <property type="entry name" value="septin-7 isoform X1"/>
    <property type="match status" value="1"/>
</dbReference>
<keyword evidence="4" id="KW-0175">Coiled coil</keyword>